<name>A0A8J6IXA9_9FIRM</name>
<proteinExistence type="predicted"/>
<gene>
    <name evidence="1" type="ORF">H8S55_02415</name>
</gene>
<dbReference type="RefSeq" id="WP_186877652.1">
    <property type="nucleotide sequence ID" value="NZ_JACOPN010000001.1"/>
</dbReference>
<keyword evidence="2" id="KW-1185">Reference proteome</keyword>
<sequence length="118" mass="13254">MAERIVGKMTGLARHWRAILAQYGQNVTVFPRNGEEGTQTRAFVQPLAERREDQRVPSPLGLRREDQFLYLGPGEIPLEEGGRVRWDGADYVAQAAHSIGPGLFWQGVLRPADEERGK</sequence>
<comment type="caution">
    <text evidence="1">The sequence shown here is derived from an EMBL/GenBank/DDBJ whole genome shotgun (WGS) entry which is preliminary data.</text>
</comment>
<dbReference type="Proteomes" id="UP000602260">
    <property type="component" value="Unassembled WGS sequence"/>
</dbReference>
<dbReference type="EMBL" id="JACOPN010000001">
    <property type="protein sequence ID" value="MBC5716185.1"/>
    <property type="molecule type" value="Genomic_DNA"/>
</dbReference>
<evidence type="ECO:0000313" key="1">
    <source>
        <dbReference type="EMBL" id="MBC5716185.1"/>
    </source>
</evidence>
<accession>A0A8J6IXA9</accession>
<dbReference type="AlphaFoldDB" id="A0A8J6IXA9"/>
<protein>
    <submittedName>
        <fullName evidence="1">Uncharacterized protein</fullName>
    </submittedName>
</protein>
<reference evidence="1" key="1">
    <citation type="submission" date="2020-08" db="EMBL/GenBank/DDBJ databases">
        <title>Genome public.</title>
        <authorList>
            <person name="Liu C."/>
            <person name="Sun Q."/>
        </authorList>
    </citation>
    <scope>NUCLEOTIDE SEQUENCE</scope>
    <source>
        <strain evidence="1">BX5</strain>
    </source>
</reference>
<evidence type="ECO:0000313" key="2">
    <source>
        <dbReference type="Proteomes" id="UP000602260"/>
    </source>
</evidence>
<organism evidence="1 2">
    <name type="scientific">Flintibacter faecis</name>
    <dbReference type="NCBI Taxonomy" id="2763047"/>
    <lineage>
        <taxon>Bacteria</taxon>
        <taxon>Bacillati</taxon>
        <taxon>Bacillota</taxon>
        <taxon>Clostridia</taxon>
        <taxon>Eubacteriales</taxon>
        <taxon>Flintibacter</taxon>
    </lineage>
</organism>